<accession>A0A401JCB7</accession>
<dbReference type="InterPro" id="IPR023418">
    <property type="entry name" value="Thyroxine_BS"/>
</dbReference>
<reference evidence="10 11" key="1">
    <citation type="journal article" date="2019" name="Front. Microbiol.">
        <title>Genomes of Neutrophilic Sulfur-Oxidizing Chemolithoautotrophs Representing 9 Proteobacterial Species From 8 Genera.</title>
        <authorList>
            <person name="Watanabe T."/>
            <person name="Kojima H."/>
            <person name="Umezawa K."/>
            <person name="Hori C."/>
            <person name="Takasuka T.E."/>
            <person name="Kato Y."/>
            <person name="Fukui M."/>
        </authorList>
    </citation>
    <scope>NUCLEOTIDE SEQUENCE [LARGE SCALE GENOMIC DNA]</scope>
    <source>
        <strain evidence="10 11">TTN</strain>
    </source>
</reference>
<keyword evidence="5 8" id="KW-0659">Purine metabolism</keyword>
<dbReference type="PROSITE" id="PS00769">
    <property type="entry name" value="TRANSTHYRETIN_2"/>
    <property type="match status" value="1"/>
</dbReference>
<evidence type="ECO:0000256" key="4">
    <source>
        <dbReference type="ARBA" id="ARBA00011881"/>
    </source>
</evidence>
<dbReference type="Gene3D" id="2.60.40.180">
    <property type="entry name" value="Transthyretin/hydroxyisourate hydrolase domain"/>
    <property type="match status" value="1"/>
</dbReference>
<name>A0A401JCB7_9PROT</name>
<evidence type="ECO:0000256" key="5">
    <source>
        <dbReference type="ARBA" id="ARBA00022631"/>
    </source>
</evidence>
<evidence type="ECO:0000313" key="11">
    <source>
        <dbReference type="Proteomes" id="UP000286806"/>
    </source>
</evidence>
<organism evidence="10 11">
    <name type="scientific">Sulfuriferula multivorans</name>
    <dbReference type="NCBI Taxonomy" id="1559896"/>
    <lineage>
        <taxon>Bacteria</taxon>
        <taxon>Pseudomonadati</taxon>
        <taxon>Pseudomonadota</taxon>
        <taxon>Betaproteobacteria</taxon>
        <taxon>Nitrosomonadales</taxon>
        <taxon>Sulfuricellaceae</taxon>
        <taxon>Sulfuriferula</taxon>
    </lineage>
</organism>
<dbReference type="EMBL" id="BGOW01000007">
    <property type="protein sequence ID" value="GBL45247.1"/>
    <property type="molecule type" value="Genomic_DNA"/>
</dbReference>
<dbReference type="FunFam" id="2.60.40.180:FF:000005">
    <property type="entry name" value="5-hydroxyisourate hydrolase"/>
    <property type="match status" value="1"/>
</dbReference>
<dbReference type="CDD" id="cd05822">
    <property type="entry name" value="TLP_HIUase"/>
    <property type="match status" value="1"/>
</dbReference>
<comment type="similarity">
    <text evidence="3 8">Belongs to the transthyretin family. 5-hydroxyisourate hydrolase subfamily.</text>
</comment>
<comment type="catalytic activity">
    <reaction evidence="1 8">
        <text>5-hydroxyisourate + H2O = 5-hydroxy-2-oxo-4-ureido-2,5-dihydro-1H-imidazole-5-carboxylate + H(+)</text>
        <dbReference type="Rhea" id="RHEA:23736"/>
        <dbReference type="ChEBI" id="CHEBI:15377"/>
        <dbReference type="ChEBI" id="CHEBI:15378"/>
        <dbReference type="ChEBI" id="CHEBI:18072"/>
        <dbReference type="ChEBI" id="CHEBI:58639"/>
        <dbReference type="EC" id="3.5.2.17"/>
    </reaction>
</comment>
<comment type="subunit">
    <text evidence="4 8">Homotetramer.</text>
</comment>
<sequence>MGKLTTHILDTAQGCPASGIPVALYRIGQPDTLLVSFQSNIDGRTDSALLEGGELYIGEYELVFHVAEYFRNSGLAVSIPPFLDRIAIRFSVADPAGHYHVPLLVSPWSYSTYRGS</sequence>
<dbReference type="SUPFAM" id="SSF49472">
    <property type="entry name" value="Transthyretin (synonym: prealbumin)"/>
    <property type="match status" value="1"/>
</dbReference>
<dbReference type="Proteomes" id="UP000286806">
    <property type="component" value="Unassembled WGS sequence"/>
</dbReference>
<dbReference type="InterPro" id="IPR023419">
    <property type="entry name" value="Transthyretin_CS"/>
</dbReference>
<keyword evidence="11" id="KW-1185">Reference proteome</keyword>
<dbReference type="InterPro" id="IPR036817">
    <property type="entry name" value="Transthyretin/HIU_hydrolase_sf"/>
</dbReference>
<evidence type="ECO:0000256" key="6">
    <source>
        <dbReference type="ARBA" id="ARBA00022801"/>
    </source>
</evidence>
<dbReference type="PRINTS" id="PR00189">
    <property type="entry name" value="TRNSTHYRETIN"/>
</dbReference>
<dbReference type="GO" id="GO:0006144">
    <property type="term" value="P:purine nucleobase metabolic process"/>
    <property type="evidence" value="ECO:0007669"/>
    <property type="project" value="UniProtKB-KW"/>
</dbReference>
<dbReference type="PANTHER" id="PTHR10395:SF7">
    <property type="entry name" value="5-HYDROXYISOURATE HYDROLASE"/>
    <property type="match status" value="1"/>
</dbReference>
<dbReference type="PANTHER" id="PTHR10395">
    <property type="entry name" value="URICASE AND TRANSTHYRETIN-RELATED"/>
    <property type="match status" value="1"/>
</dbReference>
<comment type="function">
    <text evidence="2">Catalyzes the hydrolysis of 5-hydroxyisourate (HIU) to 2-oxo-4-hydroxy-4-carboxy-5-ureidoimidazoline (OHCU).</text>
</comment>
<evidence type="ECO:0000313" key="10">
    <source>
        <dbReference type="EMBL" id="GBL45247.1"/>
    </source>
</evidence>
<dbReference type="RefSeq" id="WP_124704076.1">
    <property type="nucleotide sequence ID" value="NZ_BGOW01000007.1"/>
</dbReference>
<gene>
    <name evidence="10" type="ORF">SFMTTN_1054</name>
</gene>
<feature type="binding site" evidence="7">
    <location>
        <position position="113"/>
    </location>
    <ligand>
        <name>substrate</name>
    </ligand>
</feature>
<dbReference type="Pfam" id="PF00576">
    <property type="entry name" value="Transthyretin"/>
    <property type="match status" value="1"/>
</dbReference>
<dbReference type="PROSITE" id="PS00768">
    <property type="entry name" value="TRANSTHYRETIN_1"/>
    <property type="match status" value="1"/>
</dbReference>
<comment type="caution">
    <text evidence="10">The sequence shown here is derived from an EMBL/GenBank/DDBJ whole genome shotgun (WGS) entry which is preliminary data.</text>
</comment>
<dbReference type="InterPro" id="IPR014306">
    <property type="entry name" value="Hydroxyisourate_hydrolase"/>
</dbReference>
<dbReference type="InterPro" id="IPR000895">
    <property type="entry name" value="Transthyretin/HIU_hydrolase"/>
</dbReference>
<keyword evidence="6 8" id="KW-0378">Hydrolase</keyword>
<feature type="binding site" evidence="7">
    <location>
        <position position="7"/>
    </location>
    <ligand>
        <name>substrate</name>
    </ligand>
</feature>
<evidence type="ECO:0000256" key="8">
    <source>
        <dbReference type="RuleBase" id="RU361270"/>
    </source>
</evidence>
<dbReference type="AlphaFoldDB" id="A0A401JCB7"/>
<dbReference type="InterPro" id="IPR023416">
    <property type="entry name" value="Transthyretin/HIU_hydrolase_d"/>
</dbReference>
<dbReference type="GO" id="GO:0033971">
    <property type="term" value="F:hydroxyisourate hydrolase activity"/>
    <property type="evidence" value="ECO:0007669"/>
    <property type="project" value="UniProtKB-EC"/>
</dbReference>
<feature type="binding site" evidence="7">
    <location>
        <position position="44"/>
    </location>
    <ligand>
        <name>substrate</name>
    </ligand>
</feature>
<evidence type="ECO:0000256" key="2">
    <source>
        <dbReference type="ARBA" id="ARBA00002704"/>
    </source>
</evidence>
<proteinExistence type="inferred from homology"/>
<dbReference type="OrthoDB" id="9792386at2"/>
<dbReference type="EC" id="3.5.2.17" evidence="8"/>
<evidence type="ECO:0000259" key="9">
    <source>
        <dbReference type="Pfam" id="PF00576"/>
    </source>
</evidence>
<dbReference type="NCBIfam" id="TIGR02962">
    <property type="entry name" value="hdxy_isourate"/>
    <property type="match status" value="1"/>
</dbReference>
<evidence type="ECO:0000256" key="1">
    <source>
        <dbReference type="ARBA" id="ARBA00001043"/>
    </source>
</evidence>
<protein>
    <recommendedName>
        <fullName evidence="8">5-hydroxyisourate hydrolase</fullName>
        <shortName evidence="8">HIU hydrolase</shortName>
        <shortName evidence="8">HIUHase</shortName>
        <ecNumber evidence="8">3.5.2.17</ecNumber>
    </recommendedName>
</protein>
<feature type="domain" description="Transthyretin/hydroxyisourate hydrolase" evidence="9">
    <location>
        <begin position="4"/>
        <end position="115"/>
    </location>
</feature>
<evidence type="ECO:0000256" key="7">
    <source>
        <dbReference type="PIRSR" id="PIRSR600895-51"/>
    </source>
</evidence>
<evidence type="ECO:0000256" key="3">
    <source>
        <dbReference type="ARBA" id="ARBA00009850"/>
    </source>
</evidence>